<evidence type="ECO:0008006" key="4">
    <source>
        <dbReference type="Google" id="ProtNLM"/>
    </source>
</evidence>
<evidence type="ECO:0000313" key="2">
    <source>
        <dbReference type="EMBL" id="SUC38936.1"/>
    </source>
</evidence>
<feature type="signal peptide" evidence="1">
    <location>
        <begin position="1"/>
        <end position="21"/>
    </location>
</feature>
<feature type="chain" id="PRO_5044074437" description="DUF5339 domain-containing protein" evidence="1">
    <location>
        <begin position="22"/>
        <end position="100"/>
    </location>
</feature>
<protein>
    <recommendedName>
        <fullName evidence="4">DUF5339 domain-containing protein</fullName>
    </recommendedName>
</protein>
<dbReference type="Proteomes" id="UP000254191">
    <property type="component" value="Unassembled WGS sequence"/>
</dbReference>
<dbReference type="Pfam" id="PF17274">
    <property type="entry name" value="DUF5339"/>
    <property type="match status" value="1"/>
</dbReference>
<organism evidence="2 3">
    <name type="scientific">Proteus mirabilis</name>
    <dbReference type="NCBI Taxonomy" id="584"/>
    <lineage>
        <taxon>Bacteria</taxon>
        <taxon>Pseudomonadati</taxon>
        <taxon>Pseudomonadota</taxon>
        <taxon>Gammaproteobacteria</taxon>
        <taxon>Enterobacterales</taxon>
        <taxon>Morganellaceae</taxon>
        <taxon>Proteus</taxon>
    </lineage>
</organism>
<accession>A0A367D3N2</accession>
<dbReference type="EMBL" id="UGTS01000005">
    <property type="protein sequence ID" value="SUC38936.1"/>
    <property type="molecule type" value="Genomic_DNA"/>
</dbReference>
<evidence type="ECO:0000256" key="1">
    <source>
        <dbReference type="SAM" id="SignalP"/>
    </source>
</evidence>
<dbReference type="RefSeq" id="WP_004246838.1">
    <property type="nucleotide sequence ID" value="NZ_ABFDCH020000031.1"/>
</dbReference>
<dbReference type="AlphaFoldDB" id="A0A367D3N2"/>
<sequence length="100" mass="11459">MKSRWGISTLLLFVTTFSVQAATSQTCRVYFKEADKFLQYIATRDDLKQNMPEIKGNFEQNKKLISSSTLKEQKAICEKGMQELDNLNKMFGPKEATAKK</sequence>
<proteinExistence type="predicted"/>
<keyword evidence="1" id="KW-0732">Signal</keyword>
<gene>
    <name evidence="2" type="ORF">NCTC11938_03227</name>
</gene>
<reference evidence="2 3" key="1">
    <citation type="submission" date="2018-06" db="EMBL/GenBank/DDBJ databases">
        <authorList>
            <consortium name="Pathogen Informatics"/>
            <person name="Doyle S."/>
        </authorList>
    </citation>
    <scope>NUCLEOTIDE SEQUENCE [LARGE SCALE GENOMIC DNA]</scope>
    <source>
        <strain evidence="2 3">NCTC11938</strain>
    </source>
</reference>
<name>A0A367D3N2_PROMI</name>
<dbReference type="OrthoDB" id="6462193at2"/>
<evidence type="ECO:0000313" key="3">
    <source>
        <dbReference type="Proteomes" id="UP000254191"/>
    </source>
</evidence>
<dbReference type="InterPro" id="IPR020493">
    <property type="entry name" value="Uncharacterised_HI0310"/>
</dbReference>